<sequence>MIQSMTGYAAKTRDLEFGSLSLELKSVNSRFLDVHFRVCDEARLSEPALREAIAARVGRGKVECRVYFMAAAKSARQLQLSDELLAQLAALDRQVRRELPEARPLAVGEVLRWPGILGDETLDPEALAAAVLETARAALDDFCASRAREGDKLKAVILDKVARMRTLVADVAPHIPAAQAAFQDRLKQRLVDAIGSADDERIRQEVVVFAARIDVAEELARLATHLDEVERVLKQGGAVGKRLDFLMQELNREANTLGSKSVVSEVSQTAMDLKLLIEQMREQVQNLE</sequence>
<keyword evidence="2" id="KW-0540">Nuclease</keyword>
<evidence type="ECO:0000256" key="4">
    <source>
        <dbReference type="ARBA" id="ARBA00022801"/>
    </source>
</evidence>
<dbReference type="AlphaFoldDB" id="A0A974SQN5"/>
<dbReference type="Pfam" id="PF08340">
    <property type="entry name" value="YicC-like_C"/>
    <property type="match status" value="1"/>
</dbReference>
<organism evidence="8 9">
    <name type="scientific">Azospira restricta</name>
    <dbReference type="NCBI Taxonomy" id="404405"/>
    <lineage>
        <taxon>Bacteria</taxon>
        <taxon>Pseudomonadati</taxon>
        <taxon>Pseudomonadota</taxon>
        <taxon>Betaproteobacteria</taxon>
        <taxon>Rhodocyclales</taxon>
        <taxon>Rhodocyclaceae</taxon>
        <taxon>Azospira</taxon>
    </lineage>
</organism>
<dbReference type="Pfam" id="PF03755">
    <property type="entry name" value="YicC-like_N"/>
    <property type="match status" value="1"/>
</dbReference>
<evidence type="ECO:0000259" key="6">
    <source>
        <dbReference type="Pfam" id="PF03755"/>
    </source>
</evidence>
<protein>
    <submittedName>
        <fullName evidence="8">YicC family protein</fullName>
    </submittedName>
</protein>
<evidence type="ECO:0000313" key="8">
    <source>
        <dbReference type="EMBL" id="QRJ64690.1"/>
    </source>
</evidence>
<dbReference type="PANTHER" id="PTHR30636:SF3">
    <property type="entry name" value="UPF0701 PROTEIN YICC"/>
    <property type="match status" value="1"/>
</dbReference>
<keyword evidence="9" id="KW-1185">Reference proteome</keyword>
<feature type="domain" description="Endoribonuclease YicC-like C-terminal" evidence="7">
    <location>
        <begin position="174"/>
        <end position="288"/>
    </location>
</feature>
<reference evidence="8" key="1">
    <citation type="submission" date="2020-11" db="EMBL/GenBank/DDBJ databases">
        <title>Azospira restricta DSM 18626 genome sequence.</title>
        <authorList>
            <person name="Moe W.M."/>
        </authorList>
    </citation>
    <scope>NUCLEOTIDE SEQUENCE</scope>
    <source>
        <strain evidence="8">DSM 18626</strain>
    </source>
</reference>
<dbReference type="EMBL" id="CP064781">
    <property type="protein sequence ID" value="QRJ64690.1"/>
    <property type="molecule type" value="Genomic_DNA"/>
</dbReference>
<gene>
    <name evidence="8" type="ORF">IWH25_04890</name>
</gene>
<dbReference type="NCBIfam" id="TIGR00255">
    <property type="entry name" value="YicC/YloC family endoribonuclease"/>
    <property type="match status" value="1"/>
</dbReference>
<evidence type="ECO:0000256" key="5">
    <source>
        <dbReference type="ARBA" id="ARBA00035648"/>
    </source>
</evidence>
<dbReference type="PANTHER" id="PTHR30636">
    <property type="entry name" value="UPF0701 PROTEIN YICC"/>
    <property type="match status" value="1"/>
</dbReference>
<feature type="domain" description="Endoribonuclease YicC-like N-terminal" evidence="6">
    <location>
        <begin position="2"/>
        <end position="154"/>
    </location>
</feature>
<dbReference type="GO" id="GO:0004521">
    <property type="term" value="F:RNA endonuclease activity"/>
    <property type="evidence" value="ECO:0007669"/>
    <property type="project" value="InterPro"/>
</dbReference>
<dbReference type="KEGG" id="ares:IWH25_04890"/>
<dbReference type="InterPro" id="IPR013551">
    <property type="entry name" value="YicC-like_C"/>
</dbReference>
<proteinExistence type="inferred from homology"/>
<dbReference type="InterPro" id="IPR005229">
    <property type="entry name" value="YicC/YloC-like"/>
</dbReference>
<comment type="similarity">
    <text evidence="5">Belongs to the YicC/YloC family.</text>
</comment>
<evidence type="ECO:0000256" key="1">
    <source>
        <dbReference type="ARBA" id="ARBA00001968"/>
    </source>
</evidence>
<evidence type="ECO:0000313" key="9">
    <source>
        <dbReference type="Proteomes" id="UP000663444"/>
    </source>
</evidence>
<dbReference type="InterPro" id="IPR013527">
    <property type="entry name" value="YicC-like_N"/>
</dbReference>
<evidence type="ECO:0000259" key="7">
    <source>
        <dbReference type="Pfam" id="PF08340"/>
    </source>
</evidence>
<dbReference type="Proteomes" id="UP000663444">
    <property type="component" value="Chromosome"/>
</dbReference>
<dbReference type="RefSeq" id="WP_203388216.1">
    <property type="nucleotide sequence ID" value="NZ_CP064781.1"/>
</dbReference>
<dbReference type="GO" id="GO:0016787">
    <property type="term" value="F:hydrolase activity"/>
    <property type="evidence" value="ECO:0007669"/>
    <property type="project" value="UniProtKB-KW"/>
</dbReference>
<evidence type="ECO:0000256" key="3">
    <source>
        <dbReference type="ARBA" id="ARBA00022759"/>
    </source>
</evidence>
<comment type="cofactor">
    <cofactor evidence="1">
        <name>a divalent metal cation</name>
        <dbReference type="ChEBI" id="CHEBI:60240"/>
    </cofactor>
</comment>
<accession>A0A974SQN5</accession>
<keyword evidence="4" id="KW-0378">Hydrolase</keyword>
<evidence type="ECO:0000256" key="2">
    <source>
        <dbReference type="ARBA" id="ARBA00022722"/>
    </source>
</evidence>
<name>A0A974SQN5_9RHOO</name>
<keyword evidence="3" id="KW-0255">Endonuclease</keyword>